<name>A0A3P7DAD2_WUCBA</name>
<gene>
    <name evidence="3" type="ORF">WBA_LOCUS246</name>
</gene>
<proteinExistence type="predicted"/>
<feature type="domain" description="PDZ" evidence="2">
    <location>
        <begin position="92"/>
        <end position="171"/>
    </location>
</feature>
<dbReference type="InParanoid" id="A0A3P7DAD2"/>
<dbReference type="Gene3D" id="2.30.42.10">
    <property type="match status" value="2"/>
</dbReference>
<dbReference type="PANTHER" id="PTHR12345">
    <property type="entry name" value="SYNTENIN RELATED"/>
    <property type="match status" value="1"/>
</dbReference>
<evidence type="ECO:0000313" key="4">
    <source>
        <dbReference type="Proteomes" id="UP000270924"/>
    </source>
</evidence>
<dbReference type="PROSITE" id="PS50106">
    <property type="entry name" value="PDZ"/>
    <property type="match status" value="2"/>
</dbReference>
<dbReference type="Proteomes" id="UP000270924">
    <property type="component" value="Unassembled WGS sequence"/>
</dbReference>
<dbReference type="PANTHER" id="PTHR12345:SF3">
    <property type="entry name" value="PDZ DOMAIN-CONTAINING PROTEIN"/>
    <property type="match status" value="1"/>
</dbReference>
<dbReference type="Pfam" id="PF00595">
    <property type="entry name" value="PDZ"/>
    <property type="match status" value="1"/>
</dbReference>
<dbReference type="InterPro" id="IPR051230">
    <property type="entry name" value="APP-Binding"/>
</dbReference>
<sequence>MCPPKEMLEYPLLPSYQESIAQTQHASVLKSSAQLPKITTARVPYPHLPQSVAVQQYMSNSLTLLENDCIVATITSQCSGLIKANLTHGVRKVILNRTKGKKYGLRMRAVNQGVFVQLVADGSPAAAAGIRFGDQLLNLNGTEVLGMSGQKVMDIMRKSKHEVVFCAVRFRPLARTITLHKDATGLLGFAFKDNLITAVMQESSASRNGLLINQRIIEVDGQNVMAFKNKAMKSCLDDAPMTVTLTLMPAEFYDEITKKSCKLNTLSVYIIKREQMMSTRTIKWTVNTLNVGITNPCRSRPCINIGRKRLIVPPSPFREFIIQLEIWIDP</sequence>
<evidence type="ECO:0000259" key="2">
    <source>
        <dbReference type="PROSITE" id="PS50106"/>
    </source>
</evidence>
<dbReference type="InterPro" id="IPR001478">
    <property type="entry name" value="PDZ"/>
</dbReference>
<dbReference type="SMART" id="SM00228">
    <property type="entry name" value="PDZ"/>
    <property type="match status" value="2"/>
</dbReference>
<dbReference type="AlphaFoldDB" id="A0A3P7DAD2"/>
<dbReference type="OrthoDB" id="10059177at2759"/>
<feature type="domain" description="PDZ" evidence="2">
    <location>
        <begin position="176"/>
        <end position="251"/>
    </location>
</feature>
<dbReference type="GO" id="GO:0005886">
    <property type="term" value="C:plasma membrane"/>
    <property type="evidence" value="ECO:0007669"/>
    <property type="project" value="TreeGrafter"/>
</dbReference>
<dbReference type="OMA" id="CINDVEV"/>
<accession>A0A3P7DAD2</accession>
<keyword evidence="4" id="KW-1185">Reference proteome</keyword>
<dbReference type="EMBL" id="UYWW01000027">
    <property type="protein sequence ID" value="VDM06860.1"/>
    <property type="molecule type" value="Genomic_DNA"/>
</dbReference>
<dbReference type="GO" id="GO:0005737">
    <property type="term" value="C:cytoplasm"/>
    <property type="evidence" value="ECO:0007669"/>
    <property type="project" value="TreeGrafter"/>
</dbReference>
<keyword evidence="1" id="KW-0677">Repeat</keyword>
<protein>
    <recommendedName>
        <fullName evidence="2">PDZ domain-containing protein</fullName>
    </recommendedName>
</protein>
<reference evidence="3 4" key="1">
    <citation type="submission" date="2018-11" db="EMBL/GenBank/DDBJ databases">
        <authorList>
            <consortium name="Pathogen Informatics"/>
        </authorList>
    </citation>
    <scope>NUCLEOTIDE SEQUENCE [LARGE SCALE GENOMIC DNA]</scope>
</reference>
<organism evidence="3 4">
    <name type="scientific">Wuchereria bancrofti</name>
    <dbReference type="NCBI Taxonomy" id="6293"/>
    <lineage>
        <taxon>Eukaryota</taxon>
        <taxon>Metazoa</taxon>
        <taxon>Ecdysozoa</taxon>
        <taxon>Nematoda</taxon>
        <taxon>Chromadorea</taxon>
        <taxon>Rhabditida</taxon>
        <taxon>Spirurina</taxon>
        <taxon>Spiruromorpha</taxon>
        <taxon>Filarioidea</taxon>
        <taxon>Onchocercidae</taxon>
        <taxon>Wuchereria</taxon>
    </lineage>
</organism>
<dbReference type="InterPro" id="IPR036034">
    <property type="entry name" value="PDZ_sf"/>
</dbReference>
<dbReference type="SUPFAM" id="SSF50156">
    <property type="entry name" value="PDZ domain-like"/>
    <property type="match status" value="2"/>
</dbReference>
<evidence type="ECO:0000256" key="1">
    <source>
        <dbReference type="ARBA" id="ARBA00022737"/>
    </source>
</evidence>
<evidence type="ECO:0000313" key="3">
    <source>
        <dbReference type="EMBL" id="VDM06860.1"/>
    </source>
</evidence>